<evidence type="ECO:0000256" key="1">
    <source>
        <dbReference type="SAM" id="MobiDB-lite"/>
    </source>
</evidence>
<gene>
    <name evidence="2" type="ORF">RR48_09229</name>
</gene>
<protein>
    <submittedName>
        <fullName evidence="2">Uncharacterized protein</fullName>
    </submittedName>
</protein>
<evidence type="ECO:0000313" key="2">
    <source>
        <dbReference type="EMBL" id="KPJ15202.1"/>
    </source>
</evidence>
<dbReference type="InParanoid" id="A0A194RC72"/>
<keyword evidence="3" id="KW-1185">Reference proteome</keyword>
<feature type="compositionally biased region" description="Basic and acidic residues" evidence="1">
    <location>
        <begin position="99"/>
        <end position="114"/>
    </location>
</feature>
<feature type="compositionally biased region" description="Basic and acidic residues" evidence="1">
    <location>
        <begin position="38"/>
        <end position="51"/>
    </location>
</feature>
<feature type="region of interest" description="Disordered" evidence="1">
    <location>
        <begin position="14"/>
        <end position="117"/>
    </location>
</feature>
<dbReference type="STRING" id="76193.A0A194RC72"/>
<accession>A0A194RC72</accession>
<dbReference type="EMBL" id="KQ460398">
    <property type="protein sequence ID" value="KPJ15202.1"/>
    <property type="molecule type" value="Genomic_DNA"/>
</dbReference>
<proteinExistence type="predicted"/>
<sequence length="359" mass="41009">MTLNQWSVNLKPYEAHIRPSNNRGAPRGRGHPGGNRRAARDAQRAYERFNDRQSAQNWAYEPEPYDPLREVVRPRGPTQRSQALLGRGGNRQPQNKPEQTVEPKTSDEGARDEPLYDIGPHSSLIPDIDMYSQNFEFSGFLPLINQTYEKMRGVDPRLHERLPLSMFTHAMTTHLNLDILEVARKSGQNVLNQRTDVRELLPDYQVIPQPIADYISHVTEIMTQDGKEIKLNLPEIAIPQGPVLENQVEIMPSGSFEVLNAQTHNVYECYITPLVTSNRVLASMRNDNEYTPIPRDQIAGNLVPNSNLLGFEPIDIQTAGAQSRLQGIQFPNDDIIEGYERKYRCRILLKLLKNYNKTY</sequence>
<organism evidence="2 3">
    <name type="scientific">Papilio machaon</name>
    <name type="common">Old World swallowtail butterfly</name>
    <dbReference type="NCBI Taxonomy" id="76193"/>
    <lineage>
        <taxon>Eukaryota</taxon>
        <taxon>Metazoa</taxon>
        <taxon>Ecdysozoa</taxon>
        <taxon>Arthropoda</taxon>
        <taxon>Hexapoda</taxon>
        <taxon>Insecta</taxon>
        <taxon>Pterygota</taxon>
        <taxon>Neoptera</taxon>
        <taxon>Endopterygota</taxon>
        <taxon>Lepidoptera</taxon>
        <taxon>Glossata</taxon>
        <taxon>Ditrysia</taxon>
        <taxon>Papilionoidea</taxon>
        <taxon>Papilionidae</taxon>
        <taxon>Papilioninae</taxon>
        <taxon>Papilio</taxon>
    </lineage>
</organism>
<evidence type="ECO:0000313" key="3">
    <source>
        <dbReference type="Proteomes" id="UP000053240"/>
    </source>
</evidence>
<dbReference type="Proteomes" id="UP000053240">
    <property type="component" value="Unassembled WGS sequence"/>
</dbReference>
<name>A0A194RC72_PAPMA</name>
<reference evidence="2 3" key="1">
    <citation type="journal article" date="2015" name="Nat. Commun.">
        <title>Outbred genome sequencing and CRISPR/Cas9 gene editing in butterflies.</title>
        <authorList>
            <person name="Li X."/>
            <person name="Fan D."/>
            <person name="Zhang W."/>
            <person name="Liu G."/>
            <person name="Zhang L."/>
            <person name="Zhao L."/>
            <person name="Fang X."/>
            <person name="Chen L."/>
            <person name="Dong Y."/>
            <person name="Chen Y."/>
            <person name="Ding Y."/>
            <person name="Zhao R."/>
            <person name="Feng M."/>
            <person name="Zhu Y."/>
            <person name="Feng Y."/>
            <person name="Jiang X."/>
            <person name="Zhu D."/>
            <person name="Xiang H."/>
            <person name="Feng X."/>
            <person name="Li S."/>
            <person name="Wang J."/>
            <person name="Zhang G."/>
            <person name="Kronforst M.R."/>
            <person name="Wang W."/>
        </authorList>
    </citation>
    <scope>NUCLEOTIDE SEQUENCE [LARGE SCALE GENOMIC DNA]</scope>
    <source>
        <strain evidence="2">Ya'a_city_454_Pm</strain>
        <tissue evidence="2">Whole body</tissue>
    </source>
</reference>
<dbReference type="AlphaFoldDB" id="A0A194RC72"/>